<evidence type="ECO:0000313" key="2">
    <source>
        <dbReference type="Proteomes" id="UP000689195"/>
    </source>
</evidence>
<keyword evidence="2" id="KW-1185">Reference proteome</keyword>
<organism evidence="1 2">
    <name type="scientific">Paramecium pentaurelia</name>
    <dbReference type="NCBI Taxonomy" id="43138"/>
    <lineage>
        <taxon>Eukaryota</taxon>
        <taxon>Sar</taxon>
        <taxon>Alveolata</taxon>
        <taxon>Ciliophora</taxon>
        <taxon>Intramacronucleata</taxon>
        <taxon>Oligohymenophorea</taxon>
        <taxon>Peniculida</taxon>
        <taxon>Parameciidae</taxon>
        <taxon>Paramecium</taxon>
    </lineage>
</organism>
<protein>
    <recommendedName>
        <fullName evidence="3">Replication protein A C-terminal domain-containing protein</fullName>
    </recommendedName>
</protein>
<accession>A0A8S1SQM9</accession>
<dbReference type="AlphaFoldDB" id="A0A8S1SQM9"/>
<evidence type="ECO:0000313" key="1">
    <source>
        <dbReference type="EMBL" id="CAD8140814.1"/>
    </source>
</evidence>
<evidence type="ECO:0008006" key="3">
    <source>
        <dbReference type="Google" id="ProtNLM"/>
    </source>
</evidence>
<sequence length="245" mass="28734">MFQQSQFSEQKNQSAYKQGINYNEQITNMTIKMMKRLKISTIDKNEILYQDKQITLIQIVARASKISEQQNKASIVINDDSGSETLTLLLSESNQIKEMYQIFEKEEELNTNYFQFLLRTRIQKEQIIFDIMNITKLNQVGQVIQHMLNIIQQAIKSNQIKNQIFIQTNTQIVEEEQFKQQQLSLSDKILNYIKQSSETNIPQQNIFNKFSEQYTLQEIKQSIKQLLENGNIQSGQGINNYMLAD</sequence>
<dbReference type="EMBL" id="CAJJDO010000009">
    <property type="protein sequence ID" value="CAD8140814.1"/>
    <property type="molecule type" value="Genomic_DNA"/>
</dbReference>
<gene>
    <name evidence="1" type="ORF">PPENT_87.1.T0090294</name>
</gene>
<proteinExistence type="predicted"/>
<name>A0A8S1SQM9_9CILI</name>
<reference evidence="1" key="1">
    <citation type="submission" date="2021-01" db="EMBL/GenBank/DDBJ databases">
        <authorList>
            <consortium name="Genoscope - CEA"/>
            <person name="William W."/>
        </authorList>
    </citation>
    <scope>NUCLEOTIDE SEQUENCE</scope>
</reference>
<comment type="caution">
    <text evidence="1">The sequence shown here is derived from an EMBL/GenBank/DDBJ whole genome shotgun (WGS) entry which is preliminary data.</text>
</comment>
<dbReference type="Proteomes" id="UP000689195">
    <property type="component" value="Unassembled WGS sequence"/>
</dbReference>